<dbReference type="Pfam" id="PF00857">
    <property type="entry name" value="Isochorismatase"/>
    <property type="match status" value="1"/>
</dbReference>
<dbReference type="RefSeq" id="WP_190580379.1">
    <property type="nucleotide sequence ID" value="NZ_CAWPQU010000032.1"/>
</dbReference>
<keyword evidence="1 3" id="KW-0378">Hydrolase</keyword>
<evidence type="ECO:0000313" key="3">
    <source>
        <dbReference type="EMBL" id="MBD2318941.1"/>
    </source>
</evidence>
<evidence type="ECO:0000313" key="4">
    <source>
        <dbReference type="Proteomes" id="UP000618445"/>
    </source>
</evidence>
<gene>
    <name evidence="3" type="ORF">H6G05_19075</name>
</gene>
<evidence type="ECO:0000256" key="1">
    <source>
        <dbReference type="ARBA" id="ARBA00022801"/>
    </source>
</evidence>
<dbReference type="PANTHER" id="PTHR43540">
    <property type="entry name" value="PEROXYUREIDOACRYLATE/UREIDOACRYLATE AMIDOHYDROLASE-RELATED"/>
    <property type="match status" value="1"/>
</dbReference>
<dbReference type="CDD" id="cd00431">
    <property type="entry name" value="cysteine_hydrolases"/>
    <property type="match status" value="1"/>
</dbReference>
<dbReference type="EMBL" id="JACJQY010000038">
    <property type="protein sequence ID" value="MBD2318941.1"/>
    <property type="molecule type" value="Genomic_DNA"/>
</dbReference>
<feature type="domain" description="Isochorismatase-like" evidence="2">
    <location>
        <begin position="6"/>
        <end position="192"/>
    </location>
</feature>
<dbReference type="Proteomes" id="UP000618445">
    <property type="component" value="Unassembled WGS sequence"/>
</dbReference>
<name>A0ABR8CEB2_9CYAN</name>
<dbReference type="SUPFAM" id="SSF52499">
    <property type="entry name" value="Isochorismatase-like hydrolases"/>
    <property type="match status" value="1"/>
</dbReference>
<dbReference type="InterPro" id="IPR050272">
    <property type="entry name" value="Isochorismatase-like_hydrls"/>
</dbReference>
<accession>A0ABR8CEB2</accession>
<sequence length="207" mass="22902">MDTHNTALLLIGFQNDYFAPNGILHGIVEESSKVTNALSNTIHLLDCLEPTSVLIVETPIFFTSSYEEIVEPIGILKTIKEVGAFQEGTEGSKTIEELNPFKHRILRVPGKRGFNAFVNTNLNEILQQHAIKNIVLAGTVTSVCIDSTGRSAHEQGYQVTILSDCTSARTAFEQSFYCENIFPLYANVVTHTELLSQLALSRLTLMK</sequence>
<dbReference type="Gene3D" id="3.40.50.850">
    <property type="entry name" value="Isochorismatase-like"/>
    <property type="match status" value="1"/>
</dbReference>
<dbReference type="GO" id="GO:0016787">
    <property type="term" value="F:hydrolase activity"/>
    <property type="evidence" value="ECO:0007669"/>
    <property type="project" value="UniProtKB-KW"/>
</dbReference>
<comment type="caution">
    <text evidence="3">The sequence shown here is derived from an EMBL/GenBank/DDBJ whole genome shotgun (WGS) entry which is preliminary data.</text>
</comment>
<keyword evidence="4" id="KW-1185">Reference proteome</keyword>
<dbReference type="InterPro" id="IPR036380">
    <property type="entry name" value="Isochorismatase-like_sf"/>
</dbReference>
<protein>
    <submittedName>
        <fullName evidence="3">Cysteine hydrolase family protein</fullName>
    </submittedName>
</protein>
<dbReference type="PANTHER" id="PTHR43540:SF16">
    <property type="entry name" value="ISOCHORISMATASE-LIKE DOMAIN-CONTAINING PROTEIN"/>
    <property type="match status" value="1"/>
</dbReference>
<reference evidence="3 4" key="1">
    <citation type="journal article" date="2020" name="ISME J.">
        <title>Comparative genomics reveals insights into cyanobacterial evolution and habitat adaptation.</title>
        <authorList>
            <person name="Chen M.Y."/>
            <person name="Teng W.K."/>
            <person name="Zhao L."/>
            <person name="Hu C.X."/>
            <person name="Zhou Y.K."/>
            <person name="Han B.P."/>
            <person name="Song L.R."/>
            <person name="Shu W.S."/>
        </authorList>
    </citation>
    <scope>NUCLEOTIDE SEQUENCE [LARGE SCALE GENOMIC DNA]</scope>
    <source>
        <strain evidence="3 4">FACHB-1050</strain>
    </source>
</reference>
<evidence type="ECO:0000259" key="2">
    <source>
        <dbReference type="Pfam" id="PF00857"/>
    </source>
</evidence>
<dbReference type="InterPro" id="IPR000868">
    <property type="entry name" value="Isochorismatase-like_dom"/>
</dbReference>
<organism evidence="3 4">
    <name type="scientific">Phormidium tenue FACHB-1050</name>
    <dbReference type="NCBI Taxonomy" id="2692857"/>
    <lineage>
        <taxon>Bacteria</taxon>
        <taxon>Bacillati</taxon>
        <taxon>Cyanobacteriota</taxon>
        <taxon>Cyanophyceae</taxon>
        <taxon>Oscillatoriophycideae</taxon>
        <taxon>Oscillatoriales</taxon>
        <taxon>Oscillatoriaceae</taxon>
        <taxon>Phormidium</taxon>
    </lineage>
</organism>
<proteinExistence type="predicted"/>